<dbReference type="KEGG" id="ddr:Deide_21590"/>
<dbReference type="HOGENOM" id="CLU_1341431_0_0_0"/>
<sequence length="204" mass="21841">MVRSLGLLALLGAGGGAGAVAIEGQIRNVAQVKAQLGEQDVRVLLANFTEGRIVGLSTLRGGLFSIDIPASFRPATAPMNVCSGVTARPSEPRTYIAESLLVYQAGKNSAALLFQADHPTEPTRRTQWVYSDRASTIQGRCTGLNSYYDLKLRRGWTAVMTTSESGAFRVTNATPGLPYWVQGAFTPNARAVYGSLFGRESLSR</sequence>
<reference evidence="1 2" key="1">
    <citation type="journal article" date="2009" name="PLoS Genet.">
        <title>Alliance of proteomics and genomics to unravel the specificities of Sahara bacterium Deinococcus deserti.</title>
        <authorList>
            <person name="de Groot A."/>
            <person name="Dulermo R."/>
            <person name="Ortet P."/>
            <person name="Blanchard L."/>
            <person name="Guerin P."/>
            <person name="Fernandez B."/>
            <person name="Vacherie B."/>
            <person name="Dossat C."/>
            <person name="Jolivet E."/>
            <person name="Siguier P."/>
            <person name="Chandler M."/>
            <person name="Barakat M."/>
            <person name="Dedieu A."/>
            <person name="Barbe V."/>
            <person name="Heulin T."/>
            <person name="Sommer S."/>
            <person name="Achouak W."/>
            <person name="Armengaud J."/>
        </authorList>
    </citation>
    <scope>NUCLEOTIDE SEQUENCE [LARGE SCALE GENOMIC DNA]</scope>
    <source>
        <strain evidence="2">DSM 17065 / CIP 109153 / LMG 22923 / VCD115</strain>
    </source>
</reference>
<accession>C1CZD7</accession>
<dbReference type="OrthoDB" id="63561at2"/>
<dbReference type="PaxDb" id="546414-Deide_21590"/>
<protein>
    <submittedName>
        <fullName evidence="1">Uncharacterized protein</fullName>
    </submittedName>
</protein>
<evidence type="ECO:0000313" key="2">
    <source>
        <dbReference type="Proteomes" id="UP000002208"/>
    </source>
</evidence>
<dbReference type="AlphaFoldDB" id="C1CZD7"/>
<proteinExistence type="predicted"/>
<evidence type="ECO:0000313" key="1">
    <source>
        <dbReference type="EMBL" id="ACO47185.1"/>
    </source>
</evidence>
<dbReference type="EMBL" id="CP001114">
    <property type="protein sequence ID" value="ACO47185.1"/>
    <property type="molecule type" value="Genomic_DNA"/>
</dbReference>
<organism evidence="1 2">
    <name type="scientific">Deinococcus deserti (strain DSM 17065 / CIP 109153 / LMG 22923 / VCD115)</name>
    <dbReference type="NCBI Taxonomy" id="546414"/>
    <lineage>
        <taxon>Bacteria</taxon>
        <taxon>Thermotogati</taxon>
        <taxon>Deinococcota</taxon>
        <taxon>Deinococci</taxon>
        <taxon>Deinococcales</taxon>
        <taxon>Deinococcaceae</taxon>
        <taxon>Deinococcus</taxon>
    </lineage>
</organism>
<name>C1CZD7_DEIDV</name>
<dbReference type="Proteomes" id="UP000002208">
    <property type="component" value="Chromosome"/>
</dbReference>
<gene>
    <name evidence="1" type="ordered locus">Deide_21590</name>
</gene>
<keyword evidence="2" id="KW-1185">Reference proteome</keyword>